<dbReference type="PROSITE" id="PS00622">
    <property type="entry name" value="HTH_LUXR_1"/>
    <property type="match status" value="1"/>
</dbReference>
<dbReference type="RefSeq" id="WP_013819985.1">
    <property type="nucleotide sequence ID" value="NC_015572.1"/>
</dbReference>
<dbReference type="GO" id="GO:0006355">
    <property type="term" value="P:regulation of DNA-templated transcription"/>
    <property type="evidence" value="ECO:0007669"/>
    <property type="project" value="InterPro"/>
</dbReference>
<feature type="domain" description="PAS" evidence="10">
    <location>
        <begin position="265"/>
        <end position="336"/>
    </location>
</feature>
<evidence type="ECO:0000256" key="7">
    <source>
        <dbReference type="PROSITE-ProRule" id="PRU00169"/>
    </source>
</evidence>
<dbReference type="SMART" id="SM00421">
    <property type="entry name" value="HTH_LUXR"/>
    <property type="match status" value="1"/>
</dbReference>
<evidence type="ECO:0000259" key="9">
    <source>
        <dbReference type="PROSITE" id="PS50110"/>
    </source>
</evidence>
<dbReference type="Proteomes" id="UP000008888">
    <property type="component" value="Chromosome"/>
</dbReference>
<feature type="domain" description="PAC" evidence="11">
    <location>
        <begin position="467"/>
        <end position="520"/>
    </location>
</feature>
<dbReference type="SUPFAM" id="SSF52172">
    <property type="entry name" value="CheY-like"/>
    <property type="match status" value="1"/>
</dbReference>
<feature type="domain" description="PAS" evidence="10">
    <location>
        <begin position="424"/>
        <end position="463"/>
    </location>
</feature>
<dbReference type="SMART" id="SM00091">
    <property type="entry name" value="PAS"/>
    <property type="match status" value="3"/>
</dbReference>
<evidence type="ECO:0000259" key="10">
    <source>
        <dbReference type="PROSITE" id="PS50112"/>
    </source>
</evidence>
<dbReference type="InterPro" id="IPR000014">
    <property type="entry name" value="PAS"/>
</dbReference>
<dbReference type="InterPro" id="IPR000700">
    <property type="entry name" value="PAS-assoc_C"/>
</dbReference>
<dbReference type="Pfam" id="PF00072">
    <property type="entry name" value="Response_reg"/>
    <property type="match status" value="1"/>
</dbReference>
<evidence type="ECO:0000256" key="2">
    <source>
        <dbReference type="ARBA" id="ARBA00012438"/>
    </source>
</evidence>
<dbReference type="Gene3D" id="1.10.10.10">
    <property type="entry name" value="Winged helix-like DNA-binding domain superfamily/Winged helix DNA-binding domain"/>
    <property type="match status" value="1"/>
</dbReference>
<keyword evidence="5" id="KW-0418">Kinase</keyword>
<dbReference type="AlphaFoldDB" id="G0A6D0"/>
<reference evidence="13" key="3">
    <citation type="submission" date="2011-05" db="EMBL/GenBank/DDBJ databases">
        <title>Complete sequence of Methylomonas methanica MC09.</title>
        <authorList>
            <consortium name="US DOE Joint Genome Institute"/>
            <person name="Lucas S."/>
            <person name="Han J."/>
            <person name="Lapidus A."/>
            <person name="Cheng J.-F."/>
            <person name="Goodwin L."/>
            <person name="Pitluck S."/>
            <person name="Peters L."/>
            <person name="Mikhailova N."/>
            <person name="Teshima H."/>
            <person name="Han C."/>
            <person name="Tapia R."/>
            <person name="Land M."/>
            <person name="Hauser L."/>
            <person name="Kyrpides N."/>
            <person name="Ivanova N."/>
            <person name="Pagani I."/>
            <person name="Stein L."/>
            <person name="Woyke T."/>
        </authorList>
    </citation>
    <scope>NUCLEOTIDE SEQUENCE [LARGE SCALE GENOMIC DNA]</scope>
    <source>
        <strain evidence="13">MC09</strain>
    </source>
</reference>
<comment type="catalytic activity">
    <reaction evidence="1">
        <text>ATP + protein L-histidine = ADP + protein N-phospho-L-histidine.</text>
        <dbReference type="EC" id="2.7.13.3"/>
    </reaction>
</comment>
<dbReference type="InterPro" id="IPR000792">
    <property type="entry name" value="Tscrpt_reg_LuxR_C"/>
</dbReference>
<evidence type="ECO:0000256" key="3">
    <source>
        <dbReference type="ARBA" id="ARBA00022553"/>
    </source>
</evidence>
<name>G0A6D0_METMM</name>
<dbReference type="EMBL" id="CP002738">
    <property type="protein sequence ID" value="AEG01758.1"/>
    <property type="molecule type" value="Genomic_DNA"/>
</dbReference>
<dbReference type="PANTHER" id="PTHR43304">
    <property type="entry name" value="PHYTOCHROME-LIKE PROTEIN CPH1"/>
    <property type="match status" value="1"/>
</dbReference>
<dbReference type="CDD" id="cd00130">
    <property type="entry name" value="PAS"/>
    <property type="match status" value="3"/>
</dbReference>
<dbReference type="Pfam" id="PF08447">
    <property type="entry name" value="PAS_3"/>
    <property type="match status" value="3"/>
</dbReference>
<reference key="2">
    <citation type="submission" date="2011-05" db="EMBL/GenBank/DDBJ databases">
        <title>Complete genome sequence of the aerobic marine methanotroph Methylomonas methanica MC09.</title>
        <authorList>
            <person name="Boden R."/>
            <person name="Cunliffe M."/>
            <person name="Scanlan J."/>
            <person name="Moussard H."/>
            <person name="Kits K.D."/>
            <person name="Klotz M."/>
            <person name="Jetten M."/>
            <person name="Vuilleumier S."/>
            <person name="Han J."/>
            <person name="Peters L."/>
            <person name="Mikhailova N."/>
            <person name="Teshima H."/>
            <person name="Tapia R."/>
            <person name="Kyrpides N."/>
            <person name="Ivanova N."/>
            <person name="Pagani I."/>
            <person name="Cheng J.-F."/>
            <person name="Goodwin L."/>
            <person name="Han C."/>
            <person name="Hauser L."/>
            <person name="Land M."/>
            <person name="Lapidus A."/>
            <person name="Lucas S."/>
            <person name="Pitluck S."/>
            <person name="Woyke T."/>
            <person name="Stein L.Y."/>
            <person name="Murrell C."/>
        </authorList>
    </citation>
    <scope>NUCLEOTIDE SEQUENCE</scope>
    <source>
        <strain>MC09</strain>
    </source>
</reference>
<dbReference type="Gene3D" id="3.40.50.2300">
    <property type="match status" value="1"/>
</dbReference>
<gene>
    <name evidence="12" type="ordered locus">Metme_3387</name>
</gene>
<dbReference type="InterPro" id="IPR001610">
    <property type="entry name" value="PAC"/>
</dbReference>
<dbReference type="Gene3D" id="3.30.450.20">
    <property type="entry name" value="PAS domain"/>
    <property type="match status" value="3"/>
</dbReference>
<dbReference type="GO" id="GO:0003677">
    <property type="term" value="F:DNA binding"/>
    <property type="evidence" value="ECO:0007669"/>
    <property type="project" value="UniProtKB-KW"/>
</dbReference>
<dbReference type="GO" id="GO:0004673">
    <property type="term" value="F:protein histidine kinase activity"/>
    <property type="evidence" value="ECO:0007669"/>
    <property type="project" value="UniProtKB-EC"/>
</dbReference>
<dbReference type="InterPro" id="IPR035965">
    <property type="entry name" value="PAS-like_dom_sf"/>
</dbReference>
<sequence>MTGNIIVVDDDQTSLKLLDNILSACNYSIRLFVSGDLALRSMHAAKPDLILLDIRMPNMNGLEICQKLKRDERLKDIPVIFLSAATDIEDKIKAFQAGGVDYITKPFHTEEILARVATHLKLHSALNELQTISTELRYSEARYRSVLEDQTEIISRFLPDGTFLFVNAVYCRLFGKSANELIGQRWQPIAHPDDVPMIETKLREMSPDNSVVTIENRVRIGNGDIHWMQFVNRGFYDADGTLKEIQSVGRDITELKETELNLRESDEALQRAQSVARIGSFTLDNNSETSRISKETARLFDLGDKGVTSFAEWFARVHPDDQAAVETAWRNALKGEPYYDMTYRIIVRGVVSWIRALVELRFDDQGQLAHAVGTVQDISDLKQIESNLRESDERLEMALAGSSLVLWDWNIPERKVTVGNRWHELLGYSQDELGNDEDDWMNLINPSDQESFNKKLSSHLQGETACFESEHRLRHKDGRWVAVEARGKVTLRDKGNAPLRMVGTILDVTQRKRLNKDGISLLKQIEALIRETSTPSPAKEVRSNAAEALTKRQRQILGLIAIGMTSAEIGKQLHLSTPTIISHRRNLMSKLDLHSTAEVTRFAIDHGLLATK</sequence>
<dbReference type="Pfam" id="PF00196">
    <property type="entry name" value="GerE"/>
    <property type="match status" value="1"/>
</dbReference>
<dbReference type="HOGENOM" id="CLU_446049_0_0_6"/>
<dbReference type="PROSITE" id="PS50113">
    <property type="entry name" value="PAC"/>
    <property type="match status" value="3"/>
</dbReference>
<dbReference type="PROSITE" id="PS50110">
    <property type="entry name" value="RESPONSE_REGULATORY"/>
    <property type="match status" value="1"/>
</dbReference>
<evidence type="ECO:0000313" key="12">
    <source>
        <dbReference type="EMBL" id="AEG01758.1"/>
    </source>
</evidence>
<dbReference type="SMART" id="SM00448">
    <property type="entry name" value="REC"/>
    <property type="match status" value="1"/>
</dbReference>
<keyword evidence="3 7" id="KW-0597">Phosphoprotein</keyword>
<dbReference type="PROSITE" id="PS50112">
    <property type="entry name" value="PAS"/>
    <property type="match status" value="3"/>
</dbReference>
<keyword evidence="13" id="KW-1185">Reference proteome</keyword>
<dbReference type="InterPro" id="IPR011006">
    <property type="entry name" value="CheY-like_superfamily"/>
</dbReference>
<evidence type="ECO:0000256" key="4">
    <source>
        <dbReference type="ARBA" id="ARBA00022679"/>
    </source>
</evidence>
<dbReference type="CDD" id="cd06170">
    <property type="entry name" value="LuxR_C_like"/>
    <property type="match status" value="1"/>
</dbReference>
<evidence type="ECO:0000259" key="11">
    <source>
        <dbReference type="PROSITE" id="PS50113"/>
    </source>
</evidence>
<dbReference type="PRINTS" id="PR00038">
    <property type="entry name" value="HTHLUXR"/>
</dbReference>
<dbReference type="SUPFAM" id="SSF55785">
    <property type="entry name" value="PYP-like sensor domain (PAS domain)"/>
    <property type="match status" value="3"/>
</dbReference>
<organism evidence="12 13">
    <name type="scientific">Methylomonas methanica (strain DSM 25384 / MC09)</name>
    <dbReference type="NCBI Taxonomy" id="857087"/>
    <lineage>
        <taxon>Bacteria</taxon>
        <taxon>Pseudomonadati</taxon>
        <taxon>Pseudomonadota</taxon>
        <taxon>Gammaproteobacteria</taxon>
        <taxon>Methylococcales</taxon>
        <taxon>Methylococcaceae</taxon>
        <taxon>Methylomonas</taxon>
    </lineage>
</organism>
<dbReference type="SMART" id="SM00086">
    <property type="entry name" value="PAC"/>
    <property type="match status" value="3"/>
</dbReference>
<accession>G0A6D0</accession>
<reference evidence="12 13" key="1">
    <citation type="journal article" date="2011" name="J. Bacteriol.">
        <title>Complete Genome Sequence of the Aerobic Marine Methanotroph Methylomonas methanica MC09.</title>
        <authorList>
            <person name="Boden R."/>
            <person name="Cunliffe M."/>
            <person name="Scanlan J."/>
            <person name="Moussard H."/>
            <person name="Kits K.D."/>
            <person name="Klotz M.G."/>
            <person name="Jetten M.S."/>
            <person name="Vuilleumier S."/>
            <person name="Han J."/>
            <person name="Peters L."/>
            <person name="Mikhailova N."/>
            <person name="Teshima H."/>
            <person name="Tapia R."/>
            <person name="Kyrpides N."/>
            <person name="Ivanova N."/>
            <person name="Pagani I."/>
            <person name="Cheng J.F."/>
            <person name="Goodwin L."/>
            <person name="Han C."/>
            <person name="Hauser L."/>
            <person name="Land M.L."/>
            <person name="Lapidus A."/>
            <person name="Lucas S."/>
            <person name="Pitluck S."/>
            <person name="Woyke T."/>
            <person name="Stein L."/>
            <person name="Murrell J.C."/>
        </authorList>
    </citation>
    <scope>NUCLEOTIDE SEQUENCE [LARGE SCALE GENOMIC DNA]</scope>
    <source>
        <strain evidence="12 13">MC09</strain>
    </source>
</reference>
<feature type="domain" description="PAC" evidence="11">
    <location>
        <begin position="212"/>
        <end position="264"/>
    </location>
</feature>
<dbReference type="InterPro" id="IPR036388">
    <property type="entry name" value="WH-like_DNA-bd_sf"/>
</dbReference>
<dbReference type="CDD" id="cd19920">
    <property type="entry name" value="REC_PA4781-like"/>
    <property type="match status" value="1"/>
</dbReference>
<dbReference type="InterPro" id="IPR013655">
    <property type="entry name" value="PAS_fold_3"/>
</dbReference>
<feature type="domain" description="Response regulatory" evidence="9">
    <location>
        <begin position="4"/>
        <end position="120"/>
    </location>
</feature>
<dbReference type="eggNOG" id="COG2197">
    <property type="taxonomic scope" value="Bacteria"/>
</dbReference>
<evidence type="ECO:0000256" key="1">
    <source>
        <dbReference type="ARBA" id="ARBA00000085"/>
    </source>
</evidence>
<proteinExistence type="predicted"/>
<protein>
    <recommendedName>
        <fullName evidence="2">histidine kinase</fullName>
        <ecNumber evidence="2">2.7.13.3</ecNumber>
    </recommendedName>
</protein>
<keyword evidence="4" id="KW-0808">Transferase</keyword>
<evidence type="ECO:0000256" key="6">
    <source>
        <dbReference type="ARBA" id="ARBA00023125"/>
    </source>
</evidence>
<dbReference type="GO" id="GO:0000160">
    <property type="term" value="P:phosphorelay signal transduction system"/>
    <property type="evidence" value="ECO:0007669"/>
    <property type="project" value="InterPro"/>
</dbReference>
<evidence type="ECO:0000256" key="5">
    <source>
        <dbReference type="ARBA" id="ARBA00022777"/>
    </source>
</evidence>
<dbReference type="PROSITE" id="PS50043">
    <property type="entry name" value="HTH_LUXR_2"/>
    <property type="match status" value="1"/>
</dbReference>
<feature type="domain" description="PAC" evidence="11">
    <location>
        <begin position="337"/>
        <end position="390"/>
    </location>
</feature>
<dbReference type="eggNOG" id="COG3706">
    <property type="taxonomic scope" value="Bacteria"/>
</dbReference>
<feature type="domain" description="PAS" evidence="10">
    <location>
        <begin position="139"/>
        <end position="209"/>
    </location>
</feature>
<dbReference type="InterPro" id="IPR001789">
    <property type="entry name" value="Sig_transdc_resp-reg_receiver"/>
</dbReference>
<evidence type="ECO:0000313" key="13">
    <source>
        <dbReference type="Proteomes" id="UP000008888"/>
    </source>
</evidence>
<dbReference type="PANTHER" id="PTHR43304:SF1">
    <property type="entry name" value="PAC DOMAIN-CONTAINING PROTEIN"/>
    <property type="match status" value="1"/>
</dbReference>
<feature type="modified residue" description="4-aspartylphosphate" evidence="7">
    <location>
        <position position="53"/>
    </location>
</feature>
<keyword evidence="6" id="KW-0238">DNA-binding</keyword>
<dbReference type="NCBIfam" id="TIGR00229">
    <property type="entry name" value="sensory_box"/>
    <property type="match status" value="3"/>
</dbReference>
<dbReference type="InterPro" id="IPR052162">
    <property type="entry name" value="Sensor_kinase/Photoreceptor"/>
</dbReference>
<dbReference type="KEGG" id="mmt:Metme_3387"/>
<dbReference type="InterPro" id="IPR016032">
    <property type="entry name" value="Sig_transdc_resp-reg_C-effctor"/>
</dbReference>
<dbReference type="Gene3D" id="2.10.70.100">
    <property type="match status" value="1"/>
</dbReference>
<dbReference type="SUPFAM" id="SSF46894">
    <property type="entry name" value="C-terminal effector domain of the bipartite response regulators"/>
    <property type="match status" value="1"/>
</dbReference>
<feature type="domain" description="HTH luxR-type" evidence="8">
    <location>
        <begin position="542"/>
        <end position="607"/>
    </location>
</feature>
<dbReference type="EC" id="2.7.13.3" evidence="2"/>
<dbReference type="STRING" id="857087.Metme_3387"/>
<evidence type="ECO:0000259" key="8">
    <source>
        <dbReference type="PROSITE" id="PS50043"/>
    </source>
</evidence>